<dbReference type="InterPro" id="IPR035089">
    <property type="entry name" value="Phage_sheath_subtilisin"/>
</dbReference>
<proteinExistence type="inferred from homology"/>
<feature type="domain" description="Tail sheath protein subtilisin-like" evidence="2">
    <location>
        <begin position="97"/>
        <end position="253"/>
    </location>
</feature>
<sequence length="349" mass="37782">MAITQWDPLNPPIRPGLYTNFVEAAIAQISGGVRGIVAIPLKTYSGGSATAKTFYTVEKEAEAVALFGSANITSIKLALRGGAKEVLVYTMPASPVTADYVDMRNAYEARPFNVFVFDGEPSATERTNTLAWLQTNRNERKHFTFVTGGTSAEDATPATGNTRSIALKDDYVVNLITGVTIDGTEYSSGQYAAFIAGLVAGTPINRSITFTQVAVDDVTKRLRNSEVVTALEAGSMVLVNDGEKVKIEQGLTTNKTKIRSISARQQIATDIEKTARDNYIGKLDNNEDGQMALINAIKAYLETMEVNNVLTDLSVGLDPQRPSIGDSVFLAIGYREIDSMERIFLTINV</sequence>
<dbReference type="Pfam" id="PF17482">
    <property type="entry name" value="Phage_sheath_1C"/>
    <property type="match status" value="1"/>
</dbReference>
<feature type="domain" description="Tail sheath protein C-terminal" evidence="3">
    <location>
        <begin position="256"/>
        <end position="349"/>
    </location>
</feature>
<evidence type="ECO:0000313" key="4">
    <source>
        <dbReference type="EMBL" id="MBA9027518.1"/>
    </source>
</evidence>
<evidence type="ECO:0008006" key="6">
    <source>
        <dbReference type="Google" id="ProtNLM"/>
    </source>
</evidence>
<comment type="similarity">
    <text evidence="1">Belongs to the myoviridae tail sheath protein family.</text>
</comment>
<organism evidence="4 5">
    <name type="scientific">Peribacillus huizhouensis</name>
    <dbReference type="NCBI Taxonomy" id="1501239"/>
    <lineage>
        <taxon>Bacteria</taxon>
        <taxon>Bacillati</taxon>
        <taxon>Bacillota</taxon>
        <taxon>Bacilli</taxon>
        <taxon>Bacillales</taxon>
        <taxon>Bacillaceae</taxon>
        <taxon>Peribacillus</taxon>
    </lineage>
</organism>
<dbReference type="Gene3D" id="3.40.50.11790">
    <property type="match status" value="1"/>
</dbReference>
<name>A0ABR6CR55_9BACI</name>
<accession>A0ABR6CR55</accession>
<reference evidence="4 5" key="1">
    <citation type="submission" date="2020-08" db="EMBL/GenBank/DDBJ databases">
        <title>Genomic Encyclopedia of Type Strains, Phase IV (KMG-IV): sequencing the most valuable type-strain genomes for metagenomic binning, comparative biology and taxonomic classification.</title>
        <authorList>
            <person name="Goeker M."/>
        </authorList>
    </citation>
    <scope>NUCLEOTIDE SEQUENCE [LARGE SCALE GENOMIC DNA]</scope>
    <source>
        <strain evidence="4 5">DSM 105481</strain>
    </source>
</reference>
<dbReference type="EMBL" id="JACJHX010000008">
    <property type="protein sequence ID" value="MBA9027518.1"/>
    <property type="molecule type" value="Genomic_DNA"/>
</dbReference>
<evidence type="ECO:0000313" key="5">
    <source>
        <dbReference type="Proteomes" id="UP000626697"/>
    </source>
</evidence>
<dbReference type="RefSeq" id="WP_182502970.1">
    <property type="nucleotide sequence ID" value="NZ_JACJHX010000008.1"/>
</dbReference>
<gene>
    <name evidence="4" type="ORF">HNP81_002808</name>
</gene>
<protein>
    <recommendedName>
        <fullName evidence="6">Phage tail sheath protein</fullName>
    </recommendedName>
</protein>
<keyword evidence="5" id="KW-1185">Reference proteome</keyword>
<dbReference type="Pfam" id="PF04984">
    <property type="entry name" value="Phage_sheath_1"/>
    <property type="match status" value="1"/>
</dbReference>
<evidence type="ECO:0000259" key="2">
    <source>
        <dbReference type="Pfam" id="PF04984"/>
    </source>
</evidence>
<dbReference type="InterPro" id="IPR020287">
    <property type="entry name" value="Tail_sheath_C"/>
</dbReference>
<dbReference type="Gene3D" id="3.30.360.90">
    <property type="match status" value="1"/>
</dbReference>
<comment type="caution">
    <text evidence="4">The sequence shown here is derived from an EMBL/GenBank/DDBJ whole genome shotgun (WGS) entry which is preliminary data.</text>
</comment>
<dbReference type="Proteomes" id="UP000626697">
    <property type="component" value="Unassembled WGS sequence"/>
</dbReference>
<evidence type="ECO:0000259" key="3">
    <source>
        <dbReference type="Pfam" id="PF17482"/>
    </source>
</evidence>
<dbReference type="Gene3D" id="3.30.1370.220">
    <property type="match status" value="1"/>
</dbReference>
<evidence type="ECO:0000256" key="1">
    <source>
        <dbReference type="ARBA" id="ARBA00008005"/>
    </source>
</evidence>